<feature type="domain" description="Ppx/GppA phosphatase N-terminal" evidence="2">
    <location>
        <begin position="26"/>
        <end position="314"/>
    </location>
</feature>
<dbReference type="InterPro" id="IPR003695">
    <property type="entry name" value="Ppx_GppA_N"/>
</dbReference>
<evidence type="ECO:0000256" key="1">
    <source>
        <dbReference type="ARBA" id="ARBA00022801"/>
    </source>
</evidence>
<organism evidence="4">
    <name type="scientific">hydrocarbon metagenome</name>
    <dbReference type="NCBI Taxonomy" id="938273"/>
    <lineage>
        <taxon>unclassified sequences</taxon>
        <taxon>metagenomes</taxon>
        <taxon>ecological metagenomes</taxon>
    </lineage>
</organism>
<name>A0A0W8G1C6_9ZZZZ</name>
<dbReference type="FunFam" id="1.10.3210.10:FF:000025">
    <property type="entry name" value="Exopolyphosphatase"/>
    <property type="match status" value="1"/>
</dbReference>
<gene>
    <name evidence="4" type="ORF">ASZ90_003191</name>
</gene>
<keyword evidence="1 4" id="KW-0378">Hydrolase</keyword>
<dbReference type="EC" id="3.6.1.11" evidence="4"/>
<dbReference type="PANTHER" id="PTHR30005:SF0">
    <property type="entry name" value="RETROGRADE REGULATION PROTEIN 2"/>
    <property type="match status" value="1"/>
</dbReference>
<proteinExistence type="predicted"/>
<dbReference type="Pfam" id="PF21447">
    <property type="entry name" value="Ppx-GppA_III"/>
    <property type="match status" value="1"/>
</dbReference>
<dbReference type="EMBL" id="LNQE01000382">
    <property type="protein sequence ID" value="KUG26955.1"/>
    <property type="molecule type" value="Genomic_DNA"/>
</dbReference>
<dbReference type="CDD" id="cd24006">
    <property type="entry name" value="ASKHA_NBD_PPX_GppA"/>
    <property type="match status" value="1"/>
</dbReference>
<evidence type="ECO:0000259" key="2">
    <source>
        <dbReference type="Pfam" id="PF02541"/>
    </source>
</evidence>
<dbReference type="PIRSF" id="PIRSF001267">
    <property type="entry name" value="Pyrophosphatase_GppA_Ppx"/>
    <property type="match status" value="1"/>
</dbReference>
<evidence type="ECO:0000313" key="4">
    <source>
        <dbReference type="EMBL" id="KUG26955.1"/>
    </source>
</evidence>
<dbReference type="InterPro" id="IPR048950">
    <property type="entry name" value="Ppx_GppA_C"/>
</dbReference>
<dbReference type="InterPro" id="IPR043129">
    <property type="entry name" value="ATPase_NBD"/>
</dbReference>
<dbReference type="CDD" id="cd00077">
    <property type="entry name" value="HDc"/>
    <property type="match status" value="1"/>
</dbReference>
<dbReference type="SUPFAM" id="SSF53067">
    <property type="entry name" value="Actin-like ATPase domain"/>
    <property type="match status" value="2"/>
</dbReference>
<dbReference type="Pfam" id="PF02541">
    <property type="entry name" value="Ppx-GppA"/>
    <property type="match status" value="1"/>
</dbReference>
<dbReference type="PANTHER" id="PTHR30005">
    <property type="entry name" value="EXOPOLYPHOSPHATASE"/>
    <property type="match status" value="1"/>
</dbReference>
<dbReference type="InterPro" id="IPR030673">
    <property type="entry name" value="PyroPPase_GppA_Ppx"/>
</dbReference>
<accession>A0A0W8G1C6</accession>
<feature type="domain" description="Ppx/GppA phosphatase C-terminal" evidence="3">
    <location>
        <begin position="327"/>
        <end position="484"/>
    </location>
</feature>
<dbReference type="GO" id="GO:0004309">
    <property type="term" value="F:exopolyphosphatase activity"/>
    <property type="evidence" value="ECO:0007669"/>
    <property type="project" value="UniProtKB-EC"/>
</dbReference>
<protein>
    <submittedName>
        <fullName evidence="4">Exopolyphosphatase</fullName>
        <ecNumber evidence="4">3.6.1.11</ecNumber>
    </submittedName>
</protein>
<dbReference type="InterPro" id="IPR050273">
    <property type="entry name" value="GppA/Ppx_hydrolase"/>
</dbReference>
<dbReference type="SUPFAM" id="SSF109604">
    <property type="entry name" value="HD-domain/PDEase-like"/>
    <property type="match status" value="1"/>
</dbReference>
<comment type="caution">
    <text evidence="4">The sequence shown here is derived from an EMBL/GenBank/DDBJ whole genome shotgun (WGS) entry which is preliminary data.</text>
</comment>
<evidence type="ECO:0000259" key="3">
    <source>
        <dbReference type="Pfam" id="PF21447"/>
    </source>
</evidence>
<dbReference type="InterPro" id="IPR003607">
    <property type="entry name" value="HD/PDEase_dom"/>
</dbReference>
<dbReference type="Gene3D" id="3.30.420.40">
    <property type="match status" value="1"/>
</dbReference>
<dbReference type="Gene3D" id="3.30.420.150">
    <property type="entry name" value="Exopolyphosphatase. Domain 2"/>
    <property type="match status" value="1"/>
</dbReference>
<dbReference type="Gene3D" id="1.10.3210.10">
    <property type="entry name" value="Hypothetical protein af1432"/>
    <property type="match status" value="1"/>
</dbReference>
<reference evidence="4" key="1">
    <citation type="journal article" date="2015" name="Proc. Natl. Acad. Sci. U.S.A.">
        <title>Networks of energetic and metabolic interactions define dynamics in microbial communities.</title>
        <authorList>
            <person name="Embree M."/>
            <person name="Liu J.K."/>
            <person name="Al-Bassam M.M."/>
            <person name="Zengler K."/>
        </authorList>
    </citation>
    <scope>NUCLEOTIDE SEQUENCE</scope>
</reference>
<dbReference type="AlphaFoldDB" id="A0A0W8G1C6"/>
<sequence length="517" mass="58228">MLTNKNFAAIDIGTNSVHLIVVKLLEHGNFEIIDREKEVIRLGEGFSGDIKKLSDDAIERAVNAIGRFKQIADLHKAKVRAVATSAVRESLNKNDFIEQVHKQTGIDVEVISGQEEARLIYLGMLRAVPIYEKRALCVDIGGGSTELIIGVNGKIEFSRSVKIGAVRLTQKFFPDGKISKSAIKECKEWVEGEIFHVTNYASKYGFEICVGSSGTIQSAGYILSEMTNREVTPNRILNNFEFTKDELSKVVDLILGAKTISDRKKIKGMDTKRADIFPAGVIILQTIFEQLKINKLIISEYALREGIVVDTLQNLNIEQHRPRLSDIRYESVLQLAKTCYFDSNHCFHVSNLASKLFDDLEELHKLDNSTREYLIAATLLHDIGHHISHNQHHKHSNYIIRNSELMGFNETEINIIANIARYHRKSHPKQKHPEFASLSSANQTIVKKLSAILRVADALDRSHQQKVGSLSTNLDNGTVTISLKTNKVPIDIELWNLGRRQKLFEDVFGKKLVISIK</sequence>